<dbReference type="Proteomes" id="UP000023775">
    <property type="component" value="Unassembled WGS sequence"/>
</dbReference>
<dbReference type="GO" id="GO:0051287">
    <property type="term" value="F:NAD binding"/>
    <property type="evidence" value="ECO:0007669"/>
    <property type="project" value="InterPro"/>
</dbReference>
<dbReference type="AlphaFoldDB" id="N9VHE5"/>
<keyword evidence="3" id="KW-1185">Reference proteome</keyword>
<proteinExistence type="predicted"/>
<dbReference type="PANTHER" id="PTHR43750:SF2">
    <property type="entry name" value="UDP-GLUCOSE 6-DEHYDROGENASE"/>
    <property type="match status" value="1"/>
</dbReference>
<evidence type="ECO:0000313" key="3">
    <source>
        <dbReference type="Proteomes" id="UP000023775"/>
    </source>
</evidence>
<name>N9VHE5_9GAMM</name>
<dbReference type="PATRIC" id="fig|1268237.3.peg.3226"/>
<reference evidence="2 3" key="1">
    <citation type="journal article" date="2013" name="Genome Announc.">
        <title>Draft Genome Sequence of the Aeromonas diversa Type Strain.</title>
        <authorList>
            <person name="Farfan M."/>
            <person name="Spataro N."/>
            <person name="Sanglas A."/>
            <person name="Albarral V."/>
            <person name="Loren J.G."/>
            <person name="Bosch E."/>
            <person name="Fuste M.C."/>
        </authorList>
    </citation>
    <scope>NUCLEOTIDE SEQUENCE [LARGE SCALE GENOMIC DNA]</scope>
    <source>
        <strain evidence="2 3">2478-85</strain>
    </source>
</reference>
<dbReference type="Pfam" id="PF03721">
    <property type="entry name" value="UDPG_MGDP_dh_N"/>
    <property type="match status" value="1"/>
</dbReference>
<dbReference type="Gene3D" id="3.40.50.720">
    <property type="entry name" value="NAD(P)-binding Rossmann-like Domain"/>
    <property type="match status" value="1"/>
</dbReference>
<organism evidence="2 3">
    <name type="scientific">Aeromonas diversa CDC 2478-85</name>
    <dbReference type="NCBI Taxonomy" id="1268237"/>
    <lineage>
        <taxon>Bacteria</taxon>
        <taxon>Pseudomonadati</taxon>
        <taxon>Pseudomonadota</taxon>
        <taxon>Gammaproteobacteria</taxon>
        <taxon>Aeromonadales</taxon>
        <taxon>Aeromonadaceae</taxon>
        <taxon>Aeromonas</taxon>
    </lineage>
</organism>
<gene>
    <name evidence="2" type="ORF">G114_16445</name>
</gene>
<sequence>MKITVVGIGYVGLSNAVLLSKNNQVIALDLDSGKVDKINRRESPIIDPEIDIYFKEKVLNIYATADKYNAYENADYVIIATPTDYDPETNFFNTTSVESVVQDIIDISPTSAIVIKSTVPVGFTEKLIAKYCNDKIFFLPSFYVREGHCMIIYILRE</sequence>
<evidence type="ECO:0000259" key="1">
    <source>
        <dbReference type="Pfam" id="PF03721"/>
    </source>
</evidence>
<dbReference type="GO" id="GO:0016616">
    <property type="term" value="F:oxidoreductase activity, acting on the CH-OH group of donors, NAD or NADP as acceptor"/>
    <property type="evidence" value="ECO:0007669"/>
    <property type="project" value="InterPro"/>
</dbReference>
<comment type="caution">
    <text evidence="2">The sequence shown here is derived from an EMBL/GenBank/DDBJ whole genome shotgun (WGS) entry which is preliminary data.</text>
</comment>
<evidence type="ECO:0000313" key="2">
    <source>
        <dbReference type="EMBL" id="ENY70811.1"/>
    </source>
</evidence>
<protein>
    <submittedName>
        <fullName evidence="2">Nucleotide sugar dehydrogenase</fullName>
    </submittedName>
</protein>
<dbReference type="EMBL" id="APVG01000054">
    <property type="protein sequence ID" value="ENY70811.1"/>
    <property type="molecule type" value="Genomic_DNA"/>
</dbReference>
<dbReference type="InterPro" id="IPR001732">
    <property type="entry name" value="UDP-Glc/GDP-Man_DH_N"/>
</dbReference>
<accession>N9VHE5</accession>
<dbReference type="PANTHER" id="PTHR43750">
    <property type="entry name" value="UDP-GLUCOSE 6-DEHYDROGENASE TUAD"/>
    <property type="match status" value="1"/>
</dbReference>
<dbReference type="SUPFAM" id="SSF51735">
    <property type="entry name" value="NAD(P)-binding Rossmann-fold domains"/>
    <property type="match status" value="1"/>
</dbReference>
<dbReference type="eggNOG" id="COG1004">
    <property type="taxonomic scope" value="Bacteria"/>
</dbReference>
<dbReference type="InterPro" id="IPR036291">
    <property type="entry name" value="NAD(P)-bd_dom_sf"/>
</dbReference>
<feature type="domain" description="UDP-glucose/GDP-mannose dehydrogenase N-terminal" evidence="1">
    <location>
        <begin position="1"/>
        <end position="133"/>
    </location>
</feature>